<dbReference type="GO" id="GO:0005737">
    <property type="term" value="C:cytoplasm"/>
    <property type="evidence" value="ECO:0007669"/>
    <property type="project" value="UniProtKB-SubCell"/>
</dbReference>
<dbReference type="NCBIfam" id="TIGR01003">
    <property type="entry name" value="PTS_HPr_family"/>
    <property type="match status" value="1"/>
</dbReference>
<dbReference type="InterPro" id="IPR000032">
    <property type="entry name" value="HPr-like"/>
</dbReference>
<feature type="domain" description="HPr" evidence="4">
    <location>
        <begin position="1"/>
        <end position="88"/>
    </location>
</feature>
<dbReference type="AlphaFoldDB" id="A0A4Q0I5A9"/>
<evidence type="ECO:0000256" key="2">
    <source>
        <dbReference type="ARBA" id="ARBA00022490"/>
    </source>
</evidence>
<keyword evidence="2" id="KW-0963">Cytoplasm</keyword>
<dbReference type="PROSITE" id="PS51350">
    <property type="entry name" value="PTS_HPR_DOM"/>
    <property type="match status" value="1"/>
</dbReference>
<dbReference type="RefSeq" id="WP_069195762.1">
    <property type="nucleotide sequence ID" value="NZ_RLII01000006.1"/>
</dbReference>
<sequence>MIKKEITINNILGLESKPAAMFIQKASNYKSNVWIEKGERKANAKSLLGLLSLGVGKGSKIMLITEGEDEAEASDELENYLVSGLGENV</sequence>
<dbReference type="InterPro" id="IPR050399">
    <property type="entry name" value="HPr"/>
</dbReference>
<dbReference type="Gene3D" id="3.30.1340.10">
    <property type="entry name" value="HPr-like"/>
    <property type="match status" value="1"/>
</dbReference>
<reference evidence="6" key="1">
    <citation type="submission" date="2018-11" db="EMBL/GenBank/DDBJ databases">
        <title>Genome sequencing of a novel mesophilic and cellulolytic organism within the genus Hungateiclostridium.</title>
        <authorList>
            <person name="Rettenmaier R."/>
            <person name="Liebl W."/>
            <person name="Zverlov V."/>
        </authorList>
    </citation>
    <scope>NUCLEOTIDE SEQUENCE [LARGE SCALE GENOMIC DNA]</scope>
    <source>
        <strain evidence="6">N2K1</strain>
    </source>
</reference>
<keyword evidence="3" id="KW-0598">Phosphotransferase system</keyword>
<organism evidence="5 6">
    <name type="scientific">Acetivibrio mesophilus</name>
    <dbReference type="NCBI Taxonomy" id="2487273"/>
    <lineage>
        <taxon>Bacteria</taxon>
        <taxon>Bacillati</taxon>
        <taxon>Bacillota</taxon>
        <taxon>Clostridia</taxon>
        <taxon>Eubacteriales</taxon>
        <taxon>Oscillospiraceae</taxon>
        <taxon>Acetivibrio</taxon>
    </lineage>
</organism>
<dbReference type="OrthoDB" id="9809047at2"/>
<dbReference type="InterPro" id="IPR002114">
    <property type="entry name" value="PTS_HPr_Ser_P_site"/>
</dbReference>
<name>A0A4Q0I5A9_9FIRM</name>
<dbReference type="PRINTS" id="PR00107">
    <property type="entry name" value="PHOSPHOCPHPR"/>
</dbReference>
<accession>A0A4Q0I5A9</accession>
<dbReference type="GO" id="GO:0009401">
    <property type="term" value="P:phosphoenolpyruvate-dependent sugar phosphotransferase system"/>
    <property type="evidence" value="ECO:0007669"/>
    <property type="project" value="UniProtKB-KW"/>
</dbReference>
<proteinExistence type="predicted"/>
<dbReference type="InterPro" id="IPR035895">
    <property type="entry name" value="HPr-like_sf"/>
</dbReference>
<dbReference type="Proteomes" id="UP000289166">
    <property type="component" value="Unassembled WGS sequence"/>
</dbReference>
<comment type="subcellular location">
    <subcellularLocation>
        <location evidence="1">Cytoplasm</location>
    </subcellularLocation>
</comment>
<dbReference type="PANTHER" id="PTHR33705:SF2">
    <property type="entry name" value="PHOSPHOCARRIER PROTEIN NPR"/>
    <property type="match status" value="1"/>
</dbReference>
<protein>
    <submittedName>
        <fullName evidence="5">HPr family phosphocarrier protein</fullName>
    </submittedName>
</protein>
<dbReference type="EMBL" id="RLII01000006">
    <property type="protein sequence ID" value="RXE59486.1"/>
    <property type="molecule type" value="Genomic_DNA"/>
</dbReference>
<dbReference type="CDD" id="cd00367">
    <property type="entry name" value="PTS-HPr_like"/>
    <property type="match status" value="1"/>
</dbReference>
<evidence type="ECO:0000313" key="6">
    <source>
        <dbReference type="Proteomes" id="UP000289166"/>
    </source>
</evidence>
<evidence type="ECO:0000313" key="5">
    <source>
        <dbReference type="EMBL" id="RXE59486.1"/>
    </source>
</evidence>
<evidence type="ECO:0000256" key="1">
    <source>
        <dbReference type="ARBA" id="ARBA00004496"/>
    </source>
</evidence>
<keyword evidence="6" id="KW-1185">Reference proteome</keyword>
<gene>
    <name evidence="5" type="ORF">EFD62_07500</name>
</gene>
<dbReference type="PANTHER" id="PTHR33705">
    <property type="entry name" value="PHOSPHOCARRIER PROTEIN HPR"/>
    <property type="match status" value="1"/>
</dbReference>
<evidence type="ECO:0000259" key="4">
    <source>
        <dbReference type="PROSITE" id="PS51350"/>
    </source>
</evidence>
<evidence type="ECO:0000256" key="3">
    <source>
        <dbReference type="ARBA" id="ARBA00022683"/>
    </source>
</evidence>
<comment type="caution">
    <text evidence="5">The sequence shown here is derived from an EMBL/GenBank/DDBJ whole genome shotgun (WGS) entry which is preliminary data.</text>
</comment>
<dbReference type="SUPFAM" id="SSF55594">
    <property type="entry name" value="HPr-like"/>
    <property type="match status" value="1"/>
</dbReference>
<dbReference type="PROSITE" id="PS00589">
    <property type="entry name" value="PTS_HPR_SER"/>
    <property type="match status" value="1"/>
</dbReference>
<dbReference type="Pfam" id="PF00381">
    <property type="entry name" value="PTS-HPr"/>
    <property type="match status" value="1"/>
</dbReference>